<name>A0A916YSV0_9BACT</name>
<accession>A0A916YSV0</accession>
<gene>
    <name evidence="2" type="ORF">GCM10011514_24120</name>
</gene>
<dbReference type="AlphaFoldDB" id="A0A916YSV0"/>
<comment type="caution">
    <text evidence="2">The sequence shown here is derived from an EMBL/GenBank/DDBJ whole genome shotgun (WGS) entry which is preliminary data.</text>
</comment>
<sequence length="224" mass="25463">MRKALITSILLVASLGGFGQTILSGSEVFGKDRKEGFYMTLNIEKKFIEKDWSLFISKYGGVAQSREVFNIAAANIPDISPDPINLMTKVISDQKVKTKIFASFDVGGGNMVSENNKSFRGVEQLLKDFYAFAMQNEDVRLAERDAEEAQKNLDRVNKTGDRIVRDIEKNKREKEKLLKEIENNRIELEKLLKDQTDNKQDQENARIALEEKQKAASVVKTRIK</sequence>
<dbReference type="Proteomes" id="UP000609064">
    <property type="component" value="Unassembled WGS sequence"/>
</dbReference>
<evidence type="ECO:0000256" key="1">
    <source>
        <dbReference type="SAM" id="Coils"/>
    </source>
</evidence>
<protein>
    <submittedName>
        <fullName evidence="2">Uncharacterized protein</fullName>
    </submittedName>
</protein>
<organism evidence="2 3">
    <name type="scientific">Emticicia aquatilis</name>
    <dbReference type="NCBI Taxonomy" id="1537369"/>
    <lineage>
        <taxon>Bacteria</taxon>
        <taxon>Pseudomonadati</taxon>
        <taxon>Bacteroidota</taxon>
        <taxon>Cytophagia</taxon>
        <taxon>Cytophagales</taxon>
        <taxon>Leadbetterellaceae</taxon>
        <taxon>Emticicia</taxon>
    </lineage>
</organism>
<reference evidence="2" key="1">
    <citation type="journal article" date="2014" name="Int. J. Syst. Evol. Microbiol.">
        <title>Complete genome sequence of Corynebacterium casei LMG S-19264T (=DSM 44701T), isolated from a smear-ripened cheese.</title>
        <authorList>
            <consortium name="US DOE Joint Genome Institute (JGI-PGF)"/>
            <person name="Walter F."/>
            <person name="Albersmeier A."/>
            <person name="Kalinowski J."/>
            <person name="Ruckert C."/>
        </authorList>
    </citation>
    <scope>NUCLEOTIDE SEQUENCE</scope>
    <source>
        <strain evidence="2">CGMCC 1.15958</strain>
    </source>
</reference>
<keyword evidence="1" id="KW-0175">Coiled coil</keyword>
<proteinExistence type="predicted"/>
<feature type="coiled-coil region" evidence="1">
    <location>
        <begin position="132"/>
        <end position="212"/>
    </location>
</feature>
<dbReference type="RefSeq" id="WP_188766337.1">
    <property type="nucleotide sequence ID" value="NZ_BMKK01000004.1"/>
</dbReference>
<evidence type="ECO:0000313" key="3">
    <source>
        <dbReference type="Proteomes" id="UP000609064"/>
    </source>
</evidence>
<reference evidence="2" key="2">
    <citation type="submission" date="2020-09" db="EMBL/GenBank/DDBJ databases">
        <authorList>
            <person name="Sun Q."/>
            <person name="Zhou Y."/>
        </authorList>
    </citation>
    <scope>NUCLEOTIDE SEQUENCE</scope>
    <source>
        <strain evidence="2">CGMCC 1.15958</strain>
    </source>
</reference>
<keyword evidence="3" id="KW-1185">Reference proteome</keyword>
<evidence type="ECO:0000313" key="2">
    <source>
        <dbReference type="EMBL" id="GGD59340.1"/>
    </source>
</evidence>
<dbReference type="EMBL" id="BMKK01000004">
    <property type="protein sequence ID" value="GGD59340.1"/>
    <property type="molecule type" value="Genomic_DNA"/>
</dbReference>